<dbReference type="Proteomes" id="UP001341840">
    <property type="component" value="Unassembled WGS sequence"/>
</dbReference>
<evidence type="ECO:0000313" key="2">
    <source>
        <dbReference type="Proteomes" id="UP001341840"/>
    </source>
</evidence>
<sequence>MAEIIDEWANIHHDMLNEITKRFHSYEDYLQLRLVCKQWNLKLPKIPNANKVPWLVSPIAIGGLETRDLEEKEIYHLMLPDMLQDIIVGSSHGWFISVVKVRLDDFLPPVSTLPNVIGKDGTQYILSDFHRPMDHSIVHRFLIWKVIINSAPNHDNKDLMAVAIYESARKFLQS</sequence>
<dbReference type="EMBL" id="JASCZI010060483">
    <property type="protein sequence ID" value="MED6132634.1"/>
    <property type="molecule type" value="Genomic_DNA"/>
</dbReference>
<keyword evidence="2" id="KW-1185">Reference proteome</keyword>
<evidence type="ECO:0000313" key="1">
    <source>
        <dbReference type="EMBL" id="MED6132634.1"/>
    </source>
</evidence>
<dbReference type="InterPro" id="IPR050942">
    <property type="entry name" value="F-box_BR-signaling"/>
</dbReference>
<dbReference type="PANTHER" id="PTHR44259:SF114">
    <property type="entry name" value="OS06G0707300 PROTEIN"/>
    <property type="match status" value="1"/>
</dbReference>
<reference evidence="1 2" key="1">
    <citation type="journal article" date="2023" name="Plants (Basel)">
        <title>Bridging the Gap: Combining Genomics and Transcriptomics Approaches to Understand Stylosanthes scabra, an Orphan Legume from the Brazilian Caatinga.</title>
        <authorList>
            <person name="Ferreira-Neto J.R.C."/>
            <person name="da Silva M.D."/>
            <person name="Binneck E."/>
            <person name="de Melo N.F."/>
            <person name="da Silva R.H."/>
            <person name="de Melo A.L.T.M."/>
            <person name="Pandolfi V."/>
            <person name="Bustamante F.O."/>
            <person name="Brasileiro-Vidal A.C."/>
            <person name="Benko-Iseppon A.M."/>
        </authorList>
    </citation>
    <scope>NUCLEOTIDE SEQUENCE [LARGE SCALE GENOMIC DNA]</scope>
    <source>
        <tissue evidence="1">Leaves</tissue>
    </source>
</reference>
<proteinExistence type="predicted"/>
<organism evidence="1 2">
    <name type="scientific">Stylosanthes scabra</name>
    <dbReference type="NCBI Taxonomy" id="79078"/>
    <lineage>
        <taxon>Eukaryota</taxon>
        <taxon>Viridiplantae</taxon>
        <taxon>Streptophyta</taxon>
        <taxon>Embryophyta</taxon>
        <taxon>Tracheophyta</taxon>
        <taxon>Spermatophyta</taxon>
        <taxon>Magnoliopsida</taxon>
        <taxon>eudicotyledons</taxon>
        <taxon>Gunneridae</taxon>
        <taxon>Pentapetalae</taxon>
        <taxon>rosids</taxon>
        <taxon>fabids</taxon>
        <taxon>Fabales</taxon>
        <taxon>Fabaceae</taxon>
        <taxon>Papilionoideae</taxon>
        <taxon>50 kb inversion clade</taxon>
        <taxon>dalbergioids sensu lato</taxon>
        <taxon>Dalbergieae</taxon>
        <taxon>Pterocarpus clade</taxon>
        <taxon>Stylosanthes</taxon>
    </lineage>
</organism>
<name>A0ABU6S958_9FABA</name>
<evidence type="ECO:0008006" key="3">
    <source>
        <dbReference type="Google" id="ProtNLM"/>
    </source>
</evidence>
<accession>A0ABU6S958</accession>
<protein>
    <recommendedName>
        <fullName evidence="3">F-box domain-containing protein</fullName>
    </recommendedName>
</protein>
<gene>
    <name evidence="1" type="ORF">PIB30_020972</name>
</gene>
<comment type="caution">
    <text evidence="1">The sequence shown here is derived from an EMBL/GenBank/DDBJ whole genome shotgun (WGS) entry which is preliminary data.</text>
</comment>
<dbReference type="PANTHER" id="PTHR44259">
    <property type="entry name" value="OS07G0183000 PROTEIN-RELATED"/>
    <property type="match status" value="1"/>
</dbReference>